<evidence type="ECO:0000256" key="1">
    <source>
        <dbReference type="SAM" id="Phobius"/>
    </source>
</evidence>
<sequence length="217" mass="24542">MKNLNPIREQSRIVFVIWGFLALALLAALVTFNWSLAFIAVATFSLSLLPVFFANRFEIRLPHGFFAAVVFFIFGTIFLGEAFDFYERYGWWDVLLHGGSAVGFGLIGFIFVLMLFEGDRYAAPPWGMAFFAFCFAMTIGAVWEIFEFGMDQVFGLNMQKSGLVDTMADLMVDGLGALIGAAAGFAWLKGREKGSLTGQITQFVRENRGWFRRWRRK</sequence>
<dbReference type="RefSeq" id="WP_228848914.1">
    <property type="nucleotide sequence ID" value="NZ_JADCKQ010000007.1"/>
</dbReference>
<keyword evidence="1" id="KW-0472">Membrane</keyword>
<feature type="transmembrane region" description="Helical" evidence="1">
    <location>
        <begin position="36"/>
        <end position="53"/>
    </location>
</feature>
<evidence type="ECO:0008006" key="4">
    <source>
        <dbReference type="Google" id="ProtNLM"/>
    </source>
</evidence>
<keyword evidence="1" id="KW-1133">Transmembrane helix</keyword>
<keyword evidence="1" id="KW-0812">Transmembrane</keyword>
<comment type="caution">
    <text evidence="2">The sequence shown here is derived from an EMBL/GenBank/DDBJ whole genome shotgun (WGS) entry which is preliminary data.</text>
</comment>
<organism evidence="2 3">
    <name type="scientific">Halocynthiibacter styelae</name>
    <dbReference type="NCBI Taxonomy" id="2761955"/>
    <lineage>
        <taxon>Bacteria</taxon>
        <taxon>Pseudomonadati</taxon>
        <taxon>Pseudomonadota</taxon>
        <taxon>Alphaproteobacteria</taxon>
        <taxon>Rhodobacterales</taxon>
        <taxon>Paracoccaceae</taxon>
        <taxon>Halocynthiibacter</taxon>
    </lineage>
</organism>
<proteinExistence type="predicted"/>
<feature type="transmembrane region" description="Helical" evidence="1">
    <location>
        <begin position="95"/>
        <end position="116"/>
    </location>
</feature>
<protein>
    <recommendedName>
        <fullName evidence="4">DUF2238 domain-containing protein</fullName>
    </recommendedName>
</protein>
<feature type="transmembrane region" description="Helical" evidence="1">
    <location>
        <begin position="166"/>
        <end position="188"/>
    </location>
</feature>
<dbReference type="AlphaFoldDB" id="A0A8J7IEV1"/>
<accession>A0A8J7IEV1</accession>
<keyword evidence="3" id="KW-1185">Reference proteome</keyword>
<dbReference type="InterPro" id="IPR014509">
    <property type="entry name" value="YjdF-like"/>
</dbReference>
<dbReference type="EMBL" id="JADCKQ010000007">
    <property type="protein sequence ID" value="MBI1494127.1"/>
    <property type="molecule type" value="Genomic_DNA"/>
</dbReference>
<feature type="transmembrane region" description="Helical" evidence="1">
    <location>
        <begin position="128"/>
        <end position="146"/>
    </location>
</feature>
<name>A0A8J7IEV1_9RHOB</name>
<evidence type="ECO:0000313" key="3">
    <source>
        <dbReference type="Proteomes" id="UP000640583"/>
    </source>
</evidence>
<gene>
    <name evidence="2" type="ORF">H1D41_10805</name>
</gene>
<evidence type="ECO:0000313" key="2">
    <source>
        <dbReference type="EMBL" id="MBI1494127.1"/>
    </source>
</evidence>
<feature type="transmembrane region" description="Helical" evidence="1">
    <location>
        <begin position="65"/>
        <end position="83"/>
    </location>
</feature>
<dbReference type="Proteomes" id="UP000640583">
    <property type="component" value="Unassembled WGS sequence"/>
</dbReference>
<dbReference type="Pfam" id="PF09997">
    <property type="entry name" value="DUF2238"/>
    <property type="match status" value="1"/>
</dbReference>
<feature type="transmembrane region" description="Helical" evidence="1">
    <location>
        <begin position="12"/>
        <end position="30"/>
    </location>
</feature>
<reference evidence="2" key="1">
    <citation type="submission" date="2020-10" db="EMBL/GenBank/DDBJ databases">
        <title>Paenihalocynthiibacter styelae gen. nov., sp. nov., isolated from stalked sea squirt Styela clava.</title>
        <authorList>
            <person name="Kim Y.-O."/>
            <person name="Yoon J.-H."/>
        </authorList>
    </citation>
    <scope>NUCLEOTIDE SEQUENCE</scope>
    <source>
        <strain evidence="2">MYP1-1</strain>
    </source>
</reference>